<dbReference type="VEuPathDB" id="FungiDB:AeMF1_005995"/>
<dbReference type="GO" id="GO:0043529">
    <property type="term" value="C:GET complex"/>
    <property type="evidence" value="ECO:0007669"/>
    <property type="project" value="TreeGrafter"/>
</dbReference>
<dbReference type="Proteomes" id="UP000481153">
    <property type="component" value="Unassembled WGS sequence"/>
</dbReference>
<dbReference type="AlphaFoldDB" id="A0A6G0XM42"/>
<dbReference type="GO" id="GO:0005789">
    <property type="term" value="C:endoplasmic reticulum membrane"/>
    <property type="evidence" value="ECO:0007669"/>
    <property type="project" value="UniProtKB-SubCell"/>
</dbReference>
<comment type="subcellular location">
    <subcellularLocation>
        <location evidence="1">Endoplasmic reticulum membrane</location>
    </subcellularLocation>
</comment>
<dbReference type="PANTHER" id="PTHR42650">
    <property type="entry name" value="TAIL-ANCHORED PROTEIN INSERTION RECEPTOR WRB"/>
    <property type="match status" value="1"/>
</dbReference>
<keyword evidence="4" id="KW-0256">Endoplasmic reticulum</keyword>
<keyword evidence="9" id="KW-1185">Reference proteome</keyword>
<sequence length="178" mass="19787">MKLVPDCPSSPSRSSRLEMDVIQEIDASGILILTLLCVLVEFALHFLQLRGSRPSAQEIALQKEHATLAAKAKKLNSVDMFVEHSKLLRQMNTVKKQEQTLAVERIAKSSVPGFVGYVQPLLLIAVVVYFWSSPLVVFPPGHLMPVERLVAMPLFPIGSISAGGWWILCRRVTSRLLK</sequence>
<dbReference type="GO" id="GO:0043495">
    <property type="term" value="F:protein-membrane adaptor activity"/>
    <property type="evidence" value="ECO:0007669"/>
    <property type="project" value="TreeGrafter"/>
</dbReference>
<feature type="transmembrane region" description="Helical" evidence="7">
    <location>
        <begin position="27"/>
        <end position="47"/>
    </location>
</feature>
<proteinExistence type="inferred from homology"/>
<feature type="transmembrane region" description="Helical" evidence="7">
    <location>
        <begin position="114"/>
        <end position="131"/>
    </location>
</feature>
<evidence type="ECO:0000256" key="4">
    <source>
        <dbReference type="ARBA" id="ARBA00022824"/>
    </source>
</evidence>
<evidence type="ECO:0000313" key="9">
    <source>
        <dbReference type="Proteomes" id="UP000481153"/>
    </source>
</evidence>
<feature type="transmembrane region" description="Helical" evidence="7">
    <location>
        <begin position="151"/>
        <end position="169"/>
    </location>
</feature>
<reference evidence="8 9" key="1">
    <citation type="submission" date="2019-07" db="EMBL/GenBank/DDBJ databases">
        <title>Genomics analysis of Aphanomyces spp. identifies a new class of oomycete effector associated with host adaptation.</title>
        <authorList>
            <person name="Gaulin E."/>
        </authorList>
    </citation>
    <scope>NUCLEOTIDE SEQUENCE [LARGE SCALE GENOMIC DNA]</scope>
    <source>
        <strain evidence="8 9">ATCC 201684</strain>
    </source>
</reference>
<comment type="similarity">
    <text evidence="2">Belongs to the WRB/GET1 family.</text>
</comment>
<dbReference type="Pfam" id="PF04420">
    <property type="entry name" value="CHD5"/>
    <property type="match status" value="1"/>
</dbReference>
<evidence type="ECO:0000256" key="5">
    <source>
        <dbReference type="ARBA" id="ARBA00022989"/>
    </source>
</evidence>
<dbReference type="PANTHER" id="PTHR42650:SF1">
    <property type="entry name" value="GUIDED ENTRY OF TAIL-ANCHORED PROTEINS FACTOR 1"/>
    <property type="match status" value="1"/>
</dbReference>
<accession>A0A6G0XM42</accession>
<evidence type="ECO:0000256" key="6">
    <source>
        <dbReference type="ARBA" id="ARBA00023136"/>
    </source>
</evidence>
<organism evidence="8 9">
    <name type="scientific">Aphanomyces euteiches</name>
    <dbReference type="NCBI Taxonomy" id="100861"/>
    <lineage>
        <taxon>Eukaryota</taxon>
        <taxon>Sar</taxon>
        <taxon>Stramenopiles</taxon>
        <taxon>Oomycota</taxon>
        <taxon>Saprolegniomycetes</taxon>
        <taxon>Saprolegniales</taxon>
        <taxon>Verrucalvaceae</taxon>
        <taxon>Aphanomyces</taxon>
    </lineage>
</organism>
<protein>
    <recommendedName>
        <fullName evidence="10">Tail-anchored protein insertion receptor WRB</fullName>
    </recommendedName>
</protein>
<gene>
    <name evidence="8" type="ORF">Ae201684_003216</name>
</gene>
<name>A0A6G0XM42_9STRA</name>
<evidence type="ECO:0000256" key="3">
    <source>
        <dbReference type="ARBA" id="ARBA00022692"/>
    </source>
</evidence>
<keyword evidence="3 7" id="KW-0812">Transmembrane</keyword>
<comment type="caution">
    <text evidence="8">The sequence shown here is derived from an EMBL/GenBank/DDBJ whole genome shotgun (WGS) entry which is preliminary data.</text>
</comment>
<dbReference type="GO" id="GO:0071816">
    <property type="term" value="P:tail-anchored membrane protein insertion into ER membrane"/>
    <property type="evidence" value="ECO:0007669"/>
    <property type="project" value="InterPro"/>
</dbReference>
<keyword evidence="6 7" id="KW-0472">Membrane</keyword>
<evidence type="ECO:0000256" key="1">
    <source>
        <dbReference type="ARBA" id="ARBA00004586"/>
    </source>
</evidence>
<evidence type="ECO:0008006" key="10">
    <source>
        <dbReference type="Google" id="ProtNLM"/>
    </source>
</evidence>
<evidence type="ECO:0000256" key="2">
    <source>
        <dbReference type="ARBA" id="ARBA00010799"/>
    </source>
</evidence>
<keyword evidence="5 7" id="KW-1133">Transmembrane helix</keyword>
<evidence type="ECO:0000313" key="8">
    <source>
        <dbReference type="EMBL" id="KAF0741532.1"/>
    </source>
</evidence>
<dbReference type="InterPro" id="IPR028945">
    <property type="entry name" value="Get1"/>
</dbReference>
<evidence type="ECO:0000256" key="7">
    <source>
        <dbReference type="SAM" id="Phobius"/>
    </source>
</evidence>
<dbReference type="EMBL" id="VJMJ01000036">
    <property type="protein sequence ID" value="KAF0741532.1"/>
    <property type="molecule type" value="Genomic_DNA"/>
</dbReference>